<dbReference type="PROSITE" id="PS00409">
    <property type="entry name" value="PROKAR_NTER_METHYL"/>
    <property type="match status" value="1"/>
</dbReference>
<dbReference type="EMBL" id="JANRMI010000004">
    <property type="protein sequence ID" value="MDG0817771.1"/>
    <property type="molecule type" value="Genomic_DNA"/>
</dbReference>
<accession>A0ABT6DPK5</accession>
<organism evidence="7 8">
    <name type="scientific">Bdellovibrio svalbardensis</name>
    <dbReference type="NCBI Taxonomy" id="2972972"/>
    <lineage>
        <taxon>Bacteria</taxon>
        <taxon>Pseudomonadati</taxon>
        <taxon>Bdellovibrionota</taxon>
        <taxon>Bdellovibrionia</taxon>
        <taxon>Bdellovibrionales</taxon>
        <taxon>Pseudobdellovibrionaceae</taxon>
        <taxon>Bdellovibrio</taxon>
    </lineage>
</organism>
<gene>
    <name evidence="7" type="ORF">NWE73_15425</name>
</gene>
<keyword evidence="2" id="KW-0488">Methylation</keyword>
<dbReference type="InterPro" id="IPR045584">
    <property type="entry name" value="Pilin-like"/>
</dbReference>
<keyword evidence="8" id="KW-1185">Reference proteome</keyword>
<evidence type="ECO:0000256" key="2">
    <source>
        <dbReference type="ARBA" id="ARBA00022481"/>
    </source>
</evidence>
<dbReference type="PANTHER" id="PTHR30093:SF44">
    <property type="entry name" value="TYPE II SECRETION SYSTEM CORE PROTEIN G"/>
    <property type="match status" value="1"/>
</dbReference>
<evidence type="ECO:0000313" key="7">
    <source>
        <dbReference type="EMBL" id="MDG0817771.1"/>
    </source>
</evidence>
<dbReference type="SUPFAM" id="SSF54523">
    <property type="entry name" value="Pili subunits"/>
    <property type="match status" value="1"/>
</dbReference>
<dbReference type="Pfam" id="PF07963">
    <property type="entry name" value="N_methyl"/>
    <property type="match status" value="1"/>
</dbReference>
<evidence type="ECO:0000256" key="3">
    <source>
        <dbReference type="ARBA" id="ARBA00022692"/>
    </source>
</evidence>
<dbReference type="NCBIfam" id="TIGR02532">
    <property type="entry name" value="IV_pilin_GFxxxE"/>
    <property type="match status" value="1"/>
</dbReference>
<evidence type="ECO:0000256" key="1">
    <source>
        <dbReference type="ARBA" id="ARBA00004167"/>
    </source>
</evidence>
<evidence type="ECO:0000313" key="8">
    <source>
        <dbReference type="Proteomes" id="UP001152321"/>
    </source>
</evidence>
<comment type="caution">
    <text evidence="7">The sequence shown here is derived from an EMBL/GenBank/DDBJ whole genome shotgun (WGS) entry which is preliminary data.</text>
</comment>
<dbReference type="Proteomes" id="UP001152321">
    <property type="component" value="Unassembled WGS sequence"/>
</dbReference>
<dbReference type="Gene3D" id="3.30.700.10">
    <property type="entry name" value="Glycoprotein, Type 4 Pilin"/>
    <property type="match status" value="1"/>
</dbReference>
<keyword evidence="3 6" id="KW-0812">Transmembrane</keyword>
<keyword evidence="5 6" id="KW-0472">Membrane</keyword>
<proteinExistence type="predicted"/>
<reference evidence="7" key="1">
    <citation type="submission" date="2022-08" db="EMBL/GenBank/DDBJ databases">
        <title>Novel Bdellovibrio Species Isolated from Svalbard: Designation Bdellovibrio svalbardensis.</title>
        <authorList>
            <person name="Mitchell R.J."/>
            <person name="Choi S.Y."/>
        </authorList>
    </citation>
    <scope>NUCLEOTIDE SEQUENCE</scope>
    <source>
        <strain evidence="7">PAP01</strain>
    </source>
</reference>
<sequence>MNQSSRASQRGFSLVELMVVVAIIGVLASIAIPSINRYIAKARQTEAKTNLSTLYTSEKAFFAEYNVYDSRFGAVGYIPEGNLRYNVGFSGVGTQAGIANGYSTIPSVTFVSASAYCLGGAAVMGAGTVGCKMVNGATNAAPPAIADAMCAGAGGVGATCVTGANIFQAGAGARISTNAGVDDFWTIDSNKVVRNTQDGIR</sequence>
<evidence type="ECO:0000256" key="4">
    <source>
        <dbReference type="ARBA" id="ARBA00022989"/>
    </source>
</evidence>
<name>A0ABT6DPK5_9BACT</name>
<dbReference type="RefSeq" id="WP_277579242.1">
    <property type="nucleotide sequence ID" value="NZ_JANRMI010000004.1"/>
</dbReference>
<dbReference type="InterPro" id="IPR012902">
    <property type="entry name" value="N_methyl_site"/>
</dbReference>
<keyword evidence="4 6" id="KW-1133">Transmembrane helix</keyword>
<comment type="subcellular location">
    <subcellularLocation>
        <location evidence="1">Membrane</location>
        <topology evidence="1">Single-pass membrane protein</topology>
    </subcellularLocation>
</comment>
<evidence type="ECO:0000256" key="6">
    <source>
        <dbReference type="SAM" id="Phobius"/>
    </source>
</evidence>
<protein>
    <submittedName>
        <fullName evidence="7">Prepilin-type N-terminal cleavage/methylation domain-containing protein</fullName>
    </submittedName>
</protein>
<feature type="transmembrane region" description="Helical" evidence="6">
    <location>
        <begin position="12"/>
        <end position="32"/>
    </location>
</feature>
<dbReference type="PANTHER" id="PTHR30093">
    <property type="entry name" value="GENERAL SECRETION PATHWAY PROTEIN G"/>
    <property type="match status" value="1"/>
</dbReference>
<evidence type="ECO:0000256" key="5">
    <source>
        <dbReference type="ARBA" id="ARBA00023136"/>
    </source>
</evidence>